<dbReference type="Proteomes" id="UP000032309">
    <property type="component" value="Unassembled WGS sequence"/>
</dbReference>
<evidence type="ECO:0000313" key="2">
    <source>
        <dbReference type="EMBL" id="GAN33293.1"/>
    </source>
</evidence>
<dbReference type="InterPro" id="IPR035437">
    <property type="entry name" value="SNase_OB-fold_sf"/>
</dbReference>
<sequence length="298" mass="34753">MGLKLSGNYEIIEVIDGDTVKVKLDGSLTNLRTPCTDTEETKNSKPLKPVTRFGAKTVEWARKWFRDRGNRAELEYEADYKIIDFFNRPLTYVMAENENYNLEAVRWGYSPYFQKYGYARGYHDAFLEAEREAMLEGRGIWDDATHAGDATRPYHLLKMWWEVRARYIQAGRDEKRDNKRLIFLPDGLDYEEAMVAARSEEERVVFGEISNIRGAGSGTAIELSVKLQKYFYLYVFENNPRHDKIINYLRIRHLGDPSDIPNGLMKQNFVFVKGVFKLYNGQPEIIVNDVDQIKEEPF</sequence>
<dbReference type="RefSeq" id="WP_052563357.1">
    <property type="nucleotide sequence ID" value="NZ_BAFN01000001.1"/>
</dbReference>
<dbReference type="PROSITE" id="PS50830">
    <property type="entry name" value="TNASE_3"/>
    <property type="match status" value="1"/>
</dbReference>
<dbReference type="EMBL" id="BAFN01000001">
    <property type="protein sequence ID" value="GAN33293.1"/>
    <property type="molecule type" value="Genomic_DNA"/>
</dbReference>
<name>A0ABQ0JX11_9BACT</name>
<protein>
    <recommendedName>
        <fullName evidence="1">TNase-like domain-containing protein</fullName>
    </recommendedName>
</protein>
<comment type="caution">
    <text evidence="2">The sequence shown here is derived from an EMBL/GenBank/DDBJ whole genome shotgun (WGS) entry which is preliminary data.</text>
</comment>
<accession>A0ABQ0JX11</accession>
<reference evidence="3" key="1">
    <citation type="journal article" date="2015" name="Genome Announc.">
        <title>Draft Genome Sequence of an Anaerobic Ammonium-Oxidizing Bacterium, "Candidatus Brocadia sinica".</title>
        <authorList>
            <person name="Oshiki M."/>
            <person name="Shinyako-Hata K."/>
            <person name="Satoh H."/>
            <person name="Okabe S."/>
        </authorList>
    </citation>
    <scope>NUCLEOTIDE SEQUENCE [LARGE SCALE GENOMIC DNA]</scope>
    <source>
        <strain evidence="3">JPN1</strain>
    </source>
</reference>
<dbReference type="SUPFAM" id="SSF50199">
    <property type="entry name" value="Staphylococcal nuclease"/>
    <property type="match status" value="1"/>
</dbReference>
<dbReference type="Pfam" id="PF00565">
    <property type="entry name" value="SNase"/>
    <property type="match status" value="1"/>
</dbReference>
<proteinExistence type="predicted"/>
<feature type="domain" description="TNase-like" evidence="1">
    <location>
        <begin position="11"/>
        <end position="143"/>
    </location>
</feature>
<keyword evidence="3" id="KW-1185">Reference proteome</keyword>
<organism evidence="2 3">
    <name type="scientific">Candidatus Brocadia sinica JPN1</name>
    <dbReference type="NCBI Taxonomy" id="1197129"/>
    <lineage>
        <taxon>Bacteria</taxon>
        <taxon>Pseudomonadati</taxon>
        <taxon>Planctomycetota</taxon>
        <taxon>Candidatus Brocadiia</taxon>
        <taxon>Candidatus Brocadiales</taxon>
        <taxon>Candidatus Brocadiaceae</taxon>
        <taxon>Candidatus Brocadia</taxon>
    </lineage>
</organism>
<evidence type="ECO:0000313" key="3">
    <source>
        <dbReference type="Proteomes" id="UP000032309"/>
    </source>
</evidence>
<evidence type="ECO:0000259" key="1">
    <source>
        <dbReference type="PROSITE" id="PS50830"/>
    </source>
</evidence>
<dbReference type="SMART" id="SM00318">
    <property type="entry name" value="SNc"/>
    <property type="match status" value="1"/>
</dbReference>
<gene>
    <name evidence="2" type="ORF">BROSI_A1810</name>
</gene>
<dbReference type="InterPro" id="IPR016071">
    <property type="entry name" value="Staphylococal_nuclease_OB-fold"/>
</dbReference>
<dbReference type="Gene3D" id="2.40.50.90">
    <property type="match status" value="1"/>
</dbReference>